<organism evidence="1 2">
    <name type="scientific">Ornithinimicrobium pratense</name>
    <dbReference type="NCBI Taxonomy" id="2593973"/>
    <lineage>
        <taxon>Bacteria</taxon>
        <taxon>Bacillati</taxon>
        <taxon>Actinomycetota</taxon>
        <taxon>Actinomycetes</taxon>
        <taxon>Micrococcales</taxon>
        <taxon>Ornithinimicrobiaceae</taxon>
        <taxon>Ornithinimicrobium</taxon>
    </lineage>
</organism>
<keyword evidence="2" id="KW-1185">Reference proteome</keyword>
<dbReference type="RefSeq" id="WP_158060699.1">
    <property type="nucleotide sequence ID" value="NZ_CP044427.1"/>
</dbReference>
<dbReference type="Proteomes" id="UP000326546">
    <property type="component" value="Chromosome"/>
</dbReference>
<gene>
    <name evidence="1" type="ORF">FY030_05920</name>
</gene>
<dbReference type="AlphaFoldDB" id="A0A5J6V5A0"/>
<evidence type="ECO:0008006" key="3">
    <source>
        <dbReference type="Google" id="ProtNLM"/>
    </source>
</evidence>
<reference evidence="1 2" key="1">
    <citation type="submission" date="2019-09" db="EMBL/GenBank/DDBJ databases">
        <title>Serinicoccus pratensis sp. nov., isolated from meadow soil.</title>
        <authorList>
            <person name="Zhang W."/>
        </authorList>
    </citation>
    <scope>NUCLEOTIDE SEQUENCE [LARGE SCALE GENOMIC DNA]</scope>
    <source>
        <strain evidence="1 2">W204</strain>
    </source>
</reference>
<accession>A0A5J6V5A0</accession>
<protein>
    <recommendedName>
        <fullName evidence="3">Nuclear transport factor 2 family protein</fullName>
    </recommendedName>
</protein>
<evidence type="ECO:0000313" key="2">
    <source>
        <dbReference type="Proteomes" id="UP000326546"/>
    </source>
</evidence>
<dbReference type="KEGG" id="serw:FY030_05920"/>
<dbReference type="EMBL" id="CP044427">
    <property type="protein sequence ID" value="QFG68311.1"/>
    <property type="molecule type" value="Genomic_DNA"/>
</dbReference>
<proteinExistence type="predicted"/>
<dbReference type="OrthoDB" id="5118128at2"/>
<name>A0A5J6V5A0_9MICO</name>
<evidence type="ECO:0000313" key="1">
    <source>
        <dbReference type="EMBL" id="QFG68311.1"/>
    </source>
</evidence>
<sequence>MSDRATRILLAAVTGLLLLAAVAAVLSVTRQGPEYAEGSPEATVQSYIVAAVAKDGEEAVRHLDPADGCTARHVEQSRTRPGSRVVLRGTSTDGDRATVRLDVVSTSGGPLSTSEWTSQETLELRQVEGEWLVTGTPWPVRTCRPEVSRP</sequence>